<name>A0A5C4M6X7_9PSEU</name>
<dbReference type="AlphaFoldDB" id="A0A5C4M6X7"/>
<dbReference type="InterPro" id="IPR007278">
    <property type="entry name" value="DUF397"/>
</dbReference>
<gene>
    <name evidence="2" type="ORF">FG385_02515</name>
</gene>
<dbReference type="RefSeq" id="WP_139094949.1">
    <property type="nucleotide sequence ID" value="NZ_VDFW01000002.1"/>
</dbReference>
<keyword evidence="3" id="KW-1185">Reference proteome</keyword>
<reference evidence="2 3" key="1">
    <citation type="submission" date="2019-06" db="EMBL/GenBank/DDBJ databases">
        <title>Amycolatopsis alkalitolerans sp. nov., isolated from Gastrodia elata Blume.</title>
        <authorList>
            <person name="Narsing Rao M.P."/>
            <person name="Li W.J."/>
        </authorList>
    </citation>
    <scope>NUCLEOTIDE SEQUENCE [LARGE SCALE GENOMIC DNA]</scope>
    <source>
        <strain evidence="2 3">SYSUP0005</strain>
    </source>
</reference>
<proteinExistence type="predicted"/>
<evidence type="ECO:0000313" key="3">
    <source>
        <dbReference type="Proteomes" id="UP000305546"/>
    </source>
</evidence>
<comment type="caution">
    <text evidence="2">The sequence shown here is derived from an EMBL/GenBank/DDBJ whole genome shotgun (WGS) entry which is preliminary data.</text>
</comment>
<dbReference type="OrthoDB" id="3430276at2"/>
<dbReference type="Proteomes" id="UP000305546">
    <property type="component" value="Unassembled WGS sequence"/>
</dbReference>
<evidence type="ECO:0000313" key="2">
    <source>
        <dbReference type="EMBL" id="TNC29004.1"/>
    </source>
</evidence>
<sequence length="63" mass="6615">MTNGEFAGGTWRKSSYSGGGNDCVEVALLADRIGVRDSKNPGAGALSVSPSGWRGFLRVLDRD</sequence>
<evidence type="ECO:0000259" key="1">
    <source>
        <dbReference type="Pfam" id="PF04149"/>
    </source>
</evidence>
<organism evidence="2 3">
    <name type="scientific">Amycolatopsis alkalitolerans</name>
    <dbReference type="NCBI Taxonomy" id="2547244"/>
    <lineage>
        <taxon>Bacteria</taxon>
        <taxon>Bacillati</taxon>
        <taxon>Actinomycetota</taxon>
        <taxon>Actinomycetes</taxon>
        <taxon>Pseudonocardiales</taxon>
        <taxon>Pseudonocardiaceae</taxon>
        <taxon>Amycolatopsis</taxon>
    </lineage>
</organism>
<feature type="domain" description="DUF397" evidence="1">
    <location>
        <begin position="10"/>
        <end position="58"/>
    </location>
</feature>
<accession>A0A5C4M6X7</accession>
<protein>
    <submittedName>
        <fullName evidence="2">DUF397 domain-containing protein</fullName>
    </submittedName>
</protein>
<dbReference type="EMBL" id="VDFW01000002">
    <property type="protein sequence ID" value="TNC29004.1"/>
    <property type="molecule type" value="Genomic_DNA"/>
</dbReference>
<dbReference type="Pfam" id="PF04149">
    <property type="entry name" value="DUF397"/>
    <property type="match status" value="1"/>
</dbReference>